<evidence type="ECO:0000256" key="1">
    <source>
        <dbReference type="SAM" id="MobiDB-lite"/>
    </source>
</evidence>
<name>A0A1D6H7M8_MAIZE</name>
<protein>
    <submittedName>
        <fullName evidence="2">Drought-induced 19</fullName>
    </submittedName>
</protein>
<reference evidence="2" key="1">
    <citation type="submission" date="2015-12" db="EMBL/GenBank/DDBJ databases">
        <title>Update maize B73 reference genome by single molecule sequencing technologies.</title>
        <authorList>
            <consortium name="Maize Genome Sequencing Project"/>
            <person name="Ware D."/>
        </authorList>
    </citation>
    <scope>NUCLEOTIDE SEQUENCE</scope>
    <source>
        <tissue evidence="2">Seedling</tissue>
    </source>
</reference>
<dbReference type="EMBL" id="CM000781">
    <property type="protein sequence ID" value="AQK70770.1"/>
    <property type="molecule type" value="Genomic_DNA"/>
</dbReference>
<feature type="region of interest" description="Disordered" evidence="1">
    <location>
        <begin position="43"/>
        <end position="80"/>
    </location>
</feature>
<dbReference type="AlphaFoldDB" id="A0A1D6H7M8"/>
<proteinExistence type="predicted"/>
<dbReference type="EMBL" id="CM000781">
    <property type="protein sequence ID" value="AQK70767.1"/>
    <property type="molecule type" value="Genomic_DNA"/>
</dbReference>
<accession>A0A1D6H7M8</accession>
<dbReference type="EMBL" id="CM000781">
    <property type="protein sequence ID" value="AQK70762.1"/>
    <property type="molecule type" value="Genomic_DNA"/>
</dbReference>
<organism evidence="2">
    <name type="scientific">Zea mays</name>
    <name type="common">Maize</name>
    <dbReference type="NCBI Taxonomy" id="4577"/>
    <lineage>
        <taxon>Eukaryota</taxon>
        <taxon>Viridiplantae</taxon>
        <taxon>Streptophyta</taxon>
        <taxon>Embryophyta</taxon>
        <taxon>Tracheophyta</taxon>
        <taxon>Spermatophyta</taxon>
        <taxon>Magnoliopsida</taxon>
        <taxon>Liliopsida</taxon>
        <taxon>Poales</taxon>
        <taxon>Poaceae</taxon>
        <taxon>PACMAD clade</taxon>
        <taxon>Panicoideae</taxon>
        <taxon>Andropogonodae</taxon>
        <taxon>Andropogoneae</taxon>
        <taxon>Tripsacinae</taxon>
        <taxon>Zea</taxon>
    </lineage>
</organism>
<gene>
    <name evidence="2" type="ORF">ZEAMMB73_Zm00001d016442</name>
</gene>
<sequence length="206" mass="22425">MALAAFYSPSPNRRPPKAAGLLPLAAPTRHLWPPRLAPVLLGAGALPRPRRDSPSSPATSLPRLPRGSDPPRTDPAPACDLPRRRLCCTAGHLIRHHRISTRRWLPDPPLPRLHAPPTSQQAAPFLFPCPVRCATPVVASSTLSLTAPTPSSTSYLQASPVVGVKLPCQVQRRPMSGWTHPAAFLLRRLRCRGFPGRIHRCRDLPG</sequence>
<feature type="region of interest" description="Disordered" evidence="1">
    <location>
        <begin position="1"/>
        <end position="21"/>
    </location>
</feature>
<evidence type="ECO:0000313" key="2">
    <source>
        <dbReference type="EMBL" id="AQK70762.1"/>
    </source>
</evidence>